<comment type="caution">
    <text evidence="7">The sequence shown here is derived from an EMBL/GenBank/DDBJ whole genome shotgun (WGS) entry which is preliminary data.</text>
</comment>
<dbReference type="AlphaFoldDB" id="A0A8J2NW34"/>
<dbReference type="Proteomes" id="UP000708208">
    <property type="component" value="Unassembled WGS sequence"/>
</dbReference>
<dbReference type="PANTHER" id="PTHR12995">
    <property type="entry name" value="FI21814P1"/>
    <property type="match status" value="1"/>
</dbReference>
<evidence type="ECO:0000313" key="8">
    <source>
        <dbReference type="Proteomes" id="UP000708208"/>
    </source>
</evidence>
<dbReference type="EMBL" id="CAJVCH010167064">
    <property type="protein sequence ID" value="CAG7728703.1"/>
    <property type="molecule type" value="Genomic_DNA"/>
</dbReference>
<feature type="transmembrane region" description="Helical" evidence="6">
    <location>
        <begin position="505"/>
        <end position="524"/>
    </location>
</feature>
<dbReference type="GO" id="GO:0016020">
    <property type="term" value="C:membrane"/>
    <property type="evidence" value="ECO:0007669"/>
    <property type="project" value="UniProtKB-SubCell"/>
</dbReference>
<keyword evidence="3 6" id="KW-0812">Transmembrane</keyword>
<evidence type="ECO:0000256" key="1">
    <source>
        <dbReference type="ARBA" id="ARBA00004141"/>
    </source>
</evidence>
<comment type="similarity">
    <text evidence="2">Belongs to the TMEM39 family.</text>
</comment>
<comment type="subcellular location">
    <subcellularLocation>
        <location evidence="1">Membrane</location>
        <topology evidence="1">Multi-pass membrane protein</topology>
    </subcellularLocation>
</comment>
<dbReference type="OrthoDB" id="438179at2759"/>
<evidence type="ECO:0000256" key="5">
    <source>
        <dbReference type="ARBA" id="ARBA00023136"/>
    </source>
</evidence>
<feature type="transmembrane region" description="Helical" evidence="6">
    <location>
        <begin position="124"/>
        <end position="144"/>
    </location>
</feature>
<feature type="transmembrane region" description="Helical" evidence="6">
    <location>
        <begin position="356"/>
        <end position="375"/>
    </location>
</feature>
<dbReference type="InterPro" id="IPR019397">
    <property type="entry name" value="Uncharacterised_TMEM39"/>
</dbReference>
<proteinExistence type="inferred from homology"/>
<evidence type="ECO:0008006" key="9">
    <source>
        <dbReference type="Google" id="ProtNLM"/>
    </source>
</evidence>
<keyword evidence="4 6" id="KW-1133">Transmembrane helix</keyword>
<feature type="transmembrane region" description="Helical" evidence="6">
    <location>
        <begin position="49"/>
        <end position="71"/>
    </location>
</feature>
<feature type="transmembrane region" description="Helical" evidence="6">
    <location>
        <begin position="531"/>
        <end position="547"/>
    </location>
</feature>
<protein>
    <recommendedName>
        <fullName evidence="9">Transmembrane protein 39A</fullName>
    </recommendedName>
</protein>
<keyword evidence="8" id="KW-1185">Reference proteome</keyword>
<dbReference type="Pfam" id="PF10271">
    <property type="entry name" value="Tmp39"/>
    <property type="match status" value="2"/>
</dbReference>
<feature type="transmembrane region" description="Helical" evidence="6">
    <location>
        <begin position="226"/>
        <end position="245"/>
    </location>
</feature>
<organism evidence="7 8">
    <name type="scientific">Allacma fusca</name>
    <dbReference type="NCBI Taxonomy" id="39272"/>
    <lineage>
        <taxon>Eukaryota</taxon>
        <taxon>Metazoa</taxon>
        <taxon>Ecdysozoa</taxon>
        <taxon>Arthropoda</taxon>
        <taxon>Hexapoda</taxon>
        <taxon>Collembola</taxon>
        <taxon>Symphypleona</taxon>
        <taxon>Sminthuridae</taxon>
        <taxon>Allacma</taxon>
    </lineage>
</organism>
<dbReference type="PANTHER" id="PTHR12995:SF4">
    <property type="entry name" value="FI21814P1"/>
    <property type="match status" value="1"/>
</dbReference>
<feature type="transmembrane region" description="Helical" evidence="6">
    <location>
        <begin position="443"/>
        <end position="462"/>
    </location>
</feature>
<feature type="transmembrane region" description="Helical" evidence="6">
    <location>
        <begin position="251"/>
        <end position="272"/>
    </location>
</feature>
<keyword evidence="5 6" id="KW-0472">Membrane</keyword>
<feature type="transmembrane region" description="Helical" evidence="6">
    <location>
        <begin position="381"/>
        <end position="401"/>
    </location>
</feature>
<reference evidence="7" key="1">
    <citation type="submission" date="2021-06" db="EMBL/GenBank/DDBJ databases">
        <authorList>
            <person name="Hodson N. C."/>
            <person name="Mongue J. A."/>
            <person name="Jaron S. K."/>
        </authorList>
    </citation>
    <scope>NUCLEOTIDE SEQUENCE</scope>
</reference>
<name>A0A8J2NW34_9HEXA</name>
<feature type="transmembrane region" description="Helical" evidence="6">
    <location>
        <begin position="553"/>
        <end position="570"/>
    </location>
</feature>
<evidence type="ECO:0000256" key="2">
    <source>
        <dbReference type="ARBA" id="ARBA00010737"/>
    </source>
</evidence>
<sequence length="604" mass="70184">MAGGRRVSRVITKSSNNVMIFPMDDRPPPTNNLIMKHIRLPPLPRESNLMFEMILLFHVTIFTSLQFLHLYRTVWWLPQSFNSTGMNFHLIDGNLVVFTMAVLARRVPYLLLKSLLPSFSHWMLQLVLTLHMLVWLLITSYSLVSVKYDDHGYKGHVNTLLHLIYLFWPTLLYLNVYGFSLNPLFESEELDMNESDHHHVCSGISNQIRDEVEFLRKSFNVRMRRILVQATLIAYYSSFLPWAFVQPYIHYELWFVTQHLVLTWMLSFSLLLSRAFCPDFSDSLHKVACHLGRWSRLRPNHIPSQSWHPDHPPFPPGSIVKHQRELFKAEGYVPITSEPGNQTHTRFHLIFSGSSFPRLLLGYHVSLIIISLLILIRITEWYQVISVSTLLITSLFTFVRLGRDFLVVWKMYQAEEVITLRGPSNVSLSLSFYYIKRKMPSQIVLKSLSITLGLFFVFLGIVKVTSVVNKDLHKDMRREFVKYARVFPLASTVGFKVPSKWYRRITGGLEIFCGLGLALFPGVLVKRAMNGILLLMNLLGVYSHFMVDEKFERTAPALVFFFMLSCRLVVEFQHEKKQRKLQEMLDAAATDYDGLKKEIGEKID</sequence>
<accession>A0A8J2NW34</accession>
<gene>
    <name evidence="7" type="ORF">AFUS01_LOCUS17464</name>
</gene>
<evidence type="ECO:0000256" key="3">
    <source>
        <dbReference type="ARBA" id="ARBA00022692"/>
    </source>
</evidence>
<evidence type="ECO:0000256" key="4">
    <source>
        <dbReference type="ARBA" id="ARBA00022989"/>
    </source>
</evidence>
<evidence type="ECO:0000313" key="7">
    <source>
        <dbReference type="EMBL" id="CAG7728703.1"/>
    </source>
</evidence>
<evidence type="ECO:0000256" key="6">
    <source>
        <dbReference type="SAM" id="Phobius"/>
    </source>
</evidence>